<protein>
    <submittedName>
        <fullName evidence="3">CHAD domain-containing protein</fullName>
    </submittedName>
</protein>
<gene>
    <name evidence="3" type="ORF">RAMLITH_03705</name>
</gene>
<dbReference type="InterPro" id="IPR039013">
    <property type="entry name" value="YgiF"/>
</dbReference>
<organism evidence="3 4">
    <name type="scientific">Ramlibacter lithotrophicus</name>
    <dbReference type="NCBI Taxonomy" id="2606681"/>
    <lineage>
        <taxon>Bacteria</taxon>
        <taxon>Pseudomonadati</taxon>
        <taxon>Pseudomonadota</taxon>
        <taxon>Betaproteobacteria</taxon>
        <taxon>Burkholderiales</taxon>
        <taxon>Comamonadaceae</taxon>
        <taxon>Ramlibacter</taxon>
    </lineage>
</organism>
<dbReference type="Proteomes" id="UP000521868">
    <property type="component" value="Unassembled WGS sequence"/>
</dbReference>
<dbReference type="SMART" id="SM00880">
    <property type="entry name" value="CHAD"/>
    <property type="match status" value="1"/>
</dbReference>
<dbReference type="SUPFAM" id="SSF55154">
    <property type="entry name" value="CYTH-like phosphatases"/>
    <property type="match status" value="1"/>
</dbReference>
<dbReference type="Gene3D" id="1.40.20.10">
    <property type="entry name" value="CHAD domain"/>
    <property type="match status" value="1"/>
</dbReference>
<feature type="domain" description="CHAD" evidence="2">
    <location>
        <begin position="228"/>
        <end position="509"/>
    </location>
</feature>
<sequence>MPPPGSGTPMQEIELKFQVPPERAAGVRRAVNTASSQAQRLRAQYFDTPDRRLAAAGLALRLRQERGHWVQTVKGRGDGVMRRAEHEVPVPAGDGPPALDLARHDGTPVASALREVLQRGAAADLAAVFATDIRRTRREVRTAGGALVEIAFDEGEVQGAGRVAPVLEVEFELLRGAPSALAAQAARWVTRHHLWLDTRSKAERGDRLARSLDAVAAVKATRPFLHPAMSGEQALRAMLGNCLEQVLANASELAAGSGTPEHLHQCRIGLRRLRCALRDFAVLAGQAAPAASAAWQAQASALFRRLGGTRDRDALQEHLLPALVAAGAPFRDLPAAPGAAEDPGALLREREANGFWLELLAYIHGEAAAADTPGGPRELRRSVRATLQRLHRQVASDAVRYADLDEAGQHRVRKRLKRLRYGVEFCCTLFPAAAVARYLGALRPAQDALGERQDLLVAQSLFEAQLPADPRAWFAVGWLAARRAQAVARCSEALAGVAQAPRFWSGRAAD</sequence>
<dbReference type="InterPro" id="IPR033469">
    <property type="entry name" value="CYTH-like_dom_sf"/>
</dbReference>
<dbReference type="GO" id="GO:0050355">
    <property type="term" value="F:inorganic triphosphate phosphatase activity"/>
    <property type="evidence" value="ECO:0007669"/>
    <property type="project" value="InterPro"/>
</dbReference>
<dbReference type="PANTHER" id="PTHR39569:SF1">
    <property type="entry name" value="INORGANIC TRIPHOSPHATASE"/>
    <property type="match status" value="1"/>
</dbReference>
<dbReference type="PANTHER" id="PTHR39569">
    <property type="entry name" value="INORGANIC TRIPHOSPHATASE"/>
    <property type="match status" value="1"/>
</dbReference>
<feature type="domain" description="CYTH" evidence="1">
    <location>
        <begin position="10"/>
        <end position="212"/>
    </location>
</feature>
<dbReference type="AlphaFoldDB" id="A0A7X6I585"/>
<dbReference type="SMART" id="SM01118">
    <property type="entry name" value="CYTH"/>
    <property type="match status" value="1"/>
</dbReference>
<dbReference type="InterPro" id="IPR007899">
    <property type="entry name" value="CHAD_dom"/>
</dbReference>
<dbReference type="PROSITE" id="PS51707">
    <property type="entry name" value="CYTH"/>
    <property type="match status" value="1"/>
</dbReference>
<dbReference type="InterPro" id="IPR023577">
    <property type="entry name" value="CYTH_domain"/>
</dbReference>
<reference evidence="3 4" key="1">
    <citation type="journal article" date="2020" name="Nature">
        <title>Bacterial chemolithoautotrophy via manganese oxidation.</title>
        <authorList>
            <person name="Yu H."/>
            <person name="Leadbetter J.R."/>
        </authorList>
    </citation>
    <scope>NUCLEOTIDE SEQUENCE [LARGE SCALE GENOMIC DNA]</scope>
    <source>
        <strain evidence="3 4">RBP-1</strain>
    </source>
</reference>
<dbReference type="Pfam" id="PF01928">
    <property type="entry name" value="CYTH"/>
    <property type="match status" value="1"/>
</dbReference>
<dbReference type="Pfam" id="PF05235">
    <property type="entry name" value="CHAD"/>
    <property type="match status" value="1"/>
</dbReference>
<evidence type="ECO:0000313" key="4">
    <source>
        <dbReference type="Proteomes" id="UP000521868"/>
    </source>
</evidence>
<proteinExistence type="predicted"/>
<evidence type="ECO:0000259" key="1">
    <source>
        <dbReference type="PROSITE" id="PS51707"/>
    </source>
</evidence>
<dbReference type="PROSITE" id="PS51708">
    <property type="entry name" value="CHAD"/>
    <property type="match status" value="1"/>
</dbReference>
<evidence type="ECO:0000259" key="2">
    <source>
        <dbReference type="PROSITE" id="PS51708"/>
    </source>
</evidence>
<name>A0A7X6I585_9BURK</name>
<dbReference type="Gene3D" id="2.40.320.10">
    <property type="entry name" value="Hypothetical Protein Pfu-838710-001"/>
    <property type="match status" value="1"/>
</dbReference>
<comment type="caution">
    <text evidence="3">The sequence shown here is derived from an EMBL/GenBank/DDBJ whole genome shotgun (WGS) entry which is preliminary data.</text>
</comment>
<keyword evidence="4" id="KW-1185">Reference proteome</keyword>
<dbReference type="GO" id="GO:0046872">
    <property type="term" value="F:metal ion binding"/>
    <property type="evidence" value="ECO:0007669"/>
    <property type="project" value="TreeGrafter"/>
</dbReference>
<accession>A0A7X6I585</accession>
<dbReference type="EMBL" id="VTOX01000001">
    <property type="protein sequence ID" value="NKE64915.1"/>
    <property type="molecule type" value="Genomic_DNA"/>
</dbReference>
<evidence type="ECO:0000313" key="3">
    <source>
        <dbReference type="EMBL" id="NKE64915.1"/>
    </source>
</evidence>
<dbReference type="InterPro" id="IPR038186">
    <property type="entry name" value="CHAD_dom_sf"/>
</dbReference>